<evidence type="ECO:0000313" key="2">
    <source>
        <dbReference type="Proteomes" id="UP000181942"/>
    </source>
</evidence>
<dbReference type="Proteomes" id="UP000181942">
    <property type="component" value="Unassembled WGS sequence"/>
</dbReference>
<dbReference type="EMBL" id="FONR01000029">
    <property type="protein sequence ID" value="SFG81456.1"/>
    <property type="molecule type" value="Genomic_DNA"/>
</dbReference>
<accession>A0A1I2V2I3</accession>
<organism evidence="1 2">
    <name type="scientific">Streptomyces mirabilis</name>
    <dbReference type="NCBI Taxonomy" id="68239"/>
    <lineage>
        <taxon>Bacteria</taxon>
        <taxon>Bacillati</taxon>
        <taxon>Actinomycetota</taxon>
        <taxon>Actinomycetes</taxon>
        <taxon>Kitasatosporales</taxon>
        <taxon>Streptomycetaceae</taxon>
        <taxon>Streptomyces</taxon>
    </lineage>
</organism>
<evidence type="ECO:0000313" key="1">
    <source>
        <dbReference type="EMBL" id="SFG81456.1"/>
    </source>
</evidence>
<reference evidence="1 2" key="1">
    <citation type="submission" date="2016-10" db="EMBL/GenBank/DDBJ databases">
        <authorList>
            <person name="de Groot N.N."/>
        </authorList>
    </citation>
    <scope>NUCLEOTIDE SEQUENCE [LARGE SCALE GENOMIC DNA]</scope>
    <source>
        <strain evidence="1 2">OK461</strain>
    </source>
</reference>
<sequence>MARLRHRWASREVLPSATLRATYVFVAGSSRIRISVIVCRARLSCRSPLRLIRCRLVSPEEAGIGETPANEAWVESPRGRTVMSHVEMADKLLIKPTGVGQTDADVRQTSRGHGKL</sequence>
<protein>
    <submittedName>
        <fullName evidence="1">Uncharacterized protein</fullName>
    </submittedName>
</protein>
<proteinExistence type="predicted"/>
<gene>
    <name evidence="1" type="ORF">SAMN02787118_12994</name>
</gene>
<dbReference type="AlphaFoldDB" id="A0A1I2V2I3"/>
<name>A0A1I2V2I3_9ACTN</name>